<dbReference type="PANTHER" id="PTHR13618">
    <property type="entry name" value="LEUCINE ZIPPER CONTAINING TRANSCRIPTION FACTOR LZF1"/>
    <property type="match status" value="1"/>
</dbReference>
<reference evidence="1 2" key="1">
    <citation type="submission" date="2016-05" db="EMBL/GenBank/DDBJ databases">
        <title>Comparative genomics of biotechnologically important yeasts.</title>
        <authorList>
            <consortium name="DOE Joint Genome Institute"/>
            <person name="Riley R."/>
            <person name="Haridas S."/>
            <person name="Wolfe K.H."/>
            <person name="Lopes M.R."/>
            <person name="Hittinger C.T."/>
            <person name="Goker M."/>
            <person name="Salamov A."/>
            <person name="Wisecaver J."/>
            <person name="Long T.M."/>
            <person name="Aerts A.L."/>
            <person name="Barry K."/>
            <person name="Choi C."/>
            <person name="Clum A."/>
            <person name="Coughlan A.Y."/>
            <person name="Deshpande S."/>
            <person name="Douglass A.P."/>
            <person name="Hanson S.J."/>
            <person name="Klenk H.-P."/>
            <person name="LaButti K."/>
            <person name="Lapidus A."/>
            <person name="Lindquist E."/>
            <person name="Lipzen A."/>
            <person name="Meier-kolthoff J.P."/>
            <person name="Ohm R.A."/>
            <person name="Otillar R.P."/>
            <person name="Pangilinan J."/>
            <person name="Peng Y."/>
            <person name="Rokas A."/>
            <person name="Rosa C.A."/>
            <person name="Scheuner C."/>
            <person name="Sibirny A.A."/>
            <person name="Slot J.C."/>
            <person name="Stielow J.B."/>
            <person name="Sun H."/>
            <person name="Kurtzman C.P."/>
            <person name="Blackwell M."/>
            <person name="Grigoriev I.V."/>
            <person name="Jeffries T.W."/>
        </authorList>
    </citation>
    <scope>NUCLEOTIDE SEQUENCE [LARGE SCALE GENOMIC DNA]</scope>
    <source>
        <strain evidence="1 2">NRRL YB-4993</strain>
    </source>
</reference>
<gene>
    <name evidence="1" type="ORF">METBIDRAFT_76113</name>
</gene>
<proteinExistence type="predicted"/>
<dbReference type="GeneID" id="30031454"/>
<dbReference type="GO" id="GO:0043291">
    <property type="term" value="C:RAVE complex"/>
    <property type="evidence" value="ECO:0007669"/>
    <property type="project" value="TreeGrafter"/>
</dbReference>
<dbReference type="PANTHER" id="PTHR13618:SF1">
    <property type="entry name" value="PROTEIN ROGDI HOMOLOG"/>
    <property type="match status" value="1"/>
</dbReference>
<evidence type="ECO:0008006" key="3">
    <source>
        <dbReference type="Google" id="ProtNLM"/>
    </source>
</evidence>
<dbReference type="InterPro" id="IPR028241">
    <property type="entry name" value="RAVE2/Rogdi"/>
</dbReference>
<comment type="caution">
    <text evidence="1">The sequence shown here is derived from an EMBL/GenBank/DDBJ whole genome shotgun (WGS) entry which is preliminary data.</text>
</comment>
<dbReference type="Pfam" id="PF10259">
    <property type="entry name" value="Rogdi_lz"/>
    <property type="match status" value="1"/>
</dbReference>
<dbReference type="Proteomes" id="UP000092555">
    <property type="component" value="Unassembled WGS sequence"/>
</dbReference>
<dbReference type="EMBL" id="LXTC01000001">
    <property type="protein sequence ID" value="OBA22977.1"/>
    <property type="molecule type" value="Genomic_DNA"/>
</dbReference>
<name>A0A1A0HGH2_9ASCO</name>
<accession>A0A1A0HGH2</accession>
<evidence type="ECO:0000313" key="1">
    <source>
        <dbReference type="EMBL" id="OBA22977.1"/>
    </source>
</evidence>
<keyword evidence="2" id="KW-1185">Reference proteome</keyword>
<dbReference type="OrthoDB" id="66510at2759"/>
<dbReference type="AlphaFoldDB" id="A0A1A0HGH2"/>
<dbReference type="STRING" id="869754.A0A1A0HGH2"/>
<evidence type="ECO:0000313" key="2">
    <source>
        <dbReference type="Proteomes" id="UP000092555"/>
    </source>
</evidence>
<dbReference type="RefSeq" id="XP_018713458.1">
    <property type="nucleotide sequence ID" value="XM_018858478.1"/>
</dbReference>
<organism evidence="1 2">
    <name type="scientific">Metschnikowia bicuspidata var. bicuspidata NRRL YB-4993</name>
    <dbReference type="NCBI Taxonomy" id="869754"/>
    <lineage>
        <taxon>Eukaryota</taxon>
        <taxon>Fungi</taxon>
        <taxon>Dikarya</taxon>
        <taxon>Ascomycota</taxon>
        <taxon>Saccharomycotina</taxon>
        <taxon>Pichiomycetes</taxon>
        <taxon>Metschnikowiaceae</taxon>
        <taxon>Metschnikowia</taxon>
    </lineage>
</organism>
<sequence length="338" mass="37868">MGFISSTKARRLDAELHWLVTQIITPELPQLVEALRICSNLLLYNSPVHPDKAQRIERGPSITLPISLGKLDDLKGILVRDGAYITHMSVHLKERHFNRVLHKLVLKKPYLLAQIITAKRGIDRAVALLLQAASVFDENPNTYCDPQSHGVLMAVFAELLAELQTAKNSLQLPTQPELVFPLHRTDPAFFEPLLSPHIALDLYISQAEVCIDLKDLAAVHDRPWCEIDPVSGKSYVDTIRDQMSAGKADVSGPHADEKSDRGLLGSVFSHLLLRPRHEPHDYIARCVTYNNLVVMVNKKIEVSSADPVLVSAFTKLDSVEHMVSSFLDNIRTLYQDEQ</sequence>
<protein>
    <recommendedName>
        <fullName evidence="3">RAVE subunit 2/Rogdi</fullName>
    </recommendedName>
</protein>